<dbReference type="RefSeq" id="WP_090070206.1">
    <property type="nucleotide sequence ID" value="NZ_FOVR01000002.1"/>
</dbReference>
<sequence>MSSKDINTSGKQSSGPAKGKGDERKARLSQALRDNLKRRKAQTRARRTESAPQAPTSAGSED</sequence>
<reference evidence="2 3" key="1">
    <citation type="submission" date="2016-10" db="EMBL/GenBank/DDBJ databases">
        <authorList>
            <person name="de Groot N.N."/>
        </authorList>
    </citation>
    <scope>NUCLEOTIDE SEQUENCE [LARGE SCALE GENOMIC DNA]</scope>
    <source>
        <strain evidence="2 3">CGMCC 1.9157</strain>
    </source>
</reference>
<proteinExistence type="predicted"/>
<name>A0A1I5DFY4_9HYPH</name>
<organism evidence="2 3">
    <name type="scientific">Cohaesibacter marisflavi</name>
    <dbReference type="NCBI Taxonomy" id="655353"/>
    <lineage>
        <taxon>Bacteria</taxon>
        <taxon>Pseudomonadati</taxon>
        <taxon>Pseudomonadota</taxon>
        <taxon>Alphaproteobacteria</taxon>
        <taxon>Hyphomicrobiales</taxon>
        <taxon>Cohaesibacteraceae</taxon>
    </lineage>
</organism>
<feature type="compositionally biased region" description="Polar residues" evidence="1">
    <location>
        <begin position="50"/>
        <end position="62"/>
    </location>
</feature>
<dbReference type="Proteomes" id="UP000199236">
    <property type="component" value="Unassembled WGS sequence"/>
</dbReference>
<accession>A0A1I5DFY4</accession>
<dbReference type="AlphaFoldDB" id="A0A1I5DFY4"/>
<gene>
    <name evidence="2" type="ORF">SAMN04488056_102590</name>
</gene>
<keyword evidence="3" id="KW-1185">Reference proteome</keyword>
<feature type="compositionally biased region" description="Basic residues" evidence="1">
    <location>
        <begin position="36"/>
        <end position="45"/>
    </location>
</feature>
<evidence type="ECO:0000313" key="2">
    <source>
        <dbReference type="EMBL" id="SFN98100.1"/>
    </source>
</evidence>
<protein>
    <submittedName>
        <fullName evidence="2">Uncharacterized protein</fullName>
    </submittedName>
</protein>
<evidence type="ECO:0000313" key="3">
    <source>
        <dbReference type="Proteomes" id="UP000199236"/>
    </source>
</evidence>
<evidence type="ECO:0000256" key="1">
    <source>
        <dbReference type="SAM" id="MobiDB-lite"/>
    </source>
</evidence>
<dbReference type="EMBL" id="FOVR01000002">
    <property type="protein sequence ID" value="SFN98100.1"/>
    <property type="molecule type" value="Genomic_DNA"/>
</dbReference>
<feature type="region of interest" description="Disordered" evidence="1">
    <location>
        <begin position="1"/>
        <end position="62"/>
    </location>
</feature>
<feature type="compositionally biased region" description="Polar residues" evidence="1">
    <location>
        <begin position="1"/>
        <end position="15"/>
    </location>
</feature>